<keyword evidence="2" id="KW-1185">Reference proteome</keyword>
<dbReference type="OrthoDB" id="7860232at2"/>
<comment type="caution">
    <text evidence="1">The sequence shown here is derived from an EMBL/GenBank/DDBJ whole genome shotgun (WGS) entry which is preliminary data.</text>
</comment>
<dbReference type="AlphaFoldDB" id="A0A0X3TZE7"/>
<dbReference type="Proteomes" id="UP000053791">
    <property type="component" value="Unassembled WGS sequence"/>
</dbReference>
<proteinExistence type="predicted"/>
<protein>
    <recommendedName>
        <fullName evidence="3">Pilus assembly protein PilZ</fullName>
    </recommendedName>
</protein>
<dbReference type="EMBL" id="LQBQ01000012">
    <property type="protein sequence ID" value="KUJ80934.1"/>
    <property type="molecule type" value="Genomic_DNA"/>
</dbReference>
<reference evidence="1 2" key="1">
    <citation type="submission" date="2015-12" db="EMBL/GenBank/DDBJ databases">
        <authorList>
            <person name="Shamseldin A."/>
            <person name="Moawad H."/>
            <person name="Abd El-Rahim W.M."/>
            <person name="Sadowsky M.J."/>
        </authorList>
    </citation>
    <scope>NUCLEOTIDE SEQUENCE [LARGE SCALE GENOMIC DNA]</scope>
    <source>
        <strain evidence="1 2">ZGT118</strain>
    </source>
</reference>
<organism evidence="1 2">
    <name type="scientific">Ruegeria marisrubri</name>
    <dbReference type="NCBI Taxonomy" id="1685379"/>
    <lineage>
        <taxon>Bacteria</taxon>
        <taxon>Pseudomonadati</taxon>
        <taxon>Pseudomonadota</taxon>
        <taxon>Alphaproteobacteria</taxon>
        <taxon>Rhodobacterales</taxon>
        <taxon>Roseobacteraceae</taxon>
        <taxon>Ruegeria</taxon>
    </lineage>
</organism>
<accession>A0A0X3TZE7</accession>
<name>A0A0X3TZE7_9RHOB</name>
<evidence type="ECO:0000313" key="2">
    <source>
        <dbReference type="Proteomes" id="UP000053791"/>
    </source>
</evidence>
<dbReference type="RefSeq" id="WP_068346697.1">
    <property type="nucleotide sequence ID" value="NZ_LQBQ01000012.1"/>
</dbReference>
<evidence type="ECO:0008006" key="3">
    <source>
        <dbReference type="Google" id="ProtNLM"/>
    </source>
</evidence>
<evidence type="ECO:0000313" key="1">
    <source>
        <dbReference type="EMBL" id="KUJ80934.1"/>
    </source>
</evidence>
<dbReference type="STRING" id="1685379.AVO45_06170"/>
<gene>
    <name evidence="1" type="ORF">AVO45_06170</name>
</gene>
<sequence>MSNSKVNGAATQRGALSKHSVAVLGVFGPANNLRALVRLSGGRIKEVKPGSRVGSGKVIAIDATGVMLRQSGQTKRITIPGS</sequence>